<dbReference type="GO" id="GO:0005524">
    <property type="term" value="F:ATP binding"/>
    <property type="evidence" value="ECO:0007669"/>
    <property type="project" value="UniProtKB-KW"/>
</dbReference>
<evidence type="ECO:0000313" key="7">
    <source>
        <dbReference type="Proteomes" id="UP000004431"/>
    </source>
</evidence>
<dbReference type="PROSITE" id="PS50893">
    <property type="entry name" value="ABC_TRANSPORTER_2"/>
    <property type="match status" value="1"/>
</dbReference>
<dbReference type="InterPro" id="IPR050095">
    <property type="entry name" value="ECF_ABC_transporter_ATP-bd"/>
</dbReference>
<dbReference type="Proteomes" id="UP000004431">
    <property type="component" value="Unassembled WGS sequence"/>
</dbReference>
<dbReference type="CDD" id="cd03225">
    <property type="entry name" value="ABC_cobalt_CbiO_domain1"/>
    <property type="match status" value="1"/>
</dbReference>
<reference evidence="6 7" key="1">
    <citation type="submission" date="2010-08" db="EMBL/GenBank/DDBJ databases">
        <authorList>
            <person name="Durkin A.S."/>
            <person name="Madupu R."/>
            <person name="Torralba M."/>
            <person name="Gillis M."/>
            <person name="Methe B."/>
            <person name="Sutton G."/>
            <person name="Nelson K.E."/>
        </authorList>
    </citation>
    <scope>NUCLEOTIDE SEQUENCE [LARGE SCALE GENOMIC DNA]</scope>
    <source>
        <strain evidence="6 7">PB189-T1-4</strain>
    </source>
</reference>
<dbReference type="InterPro" id="IPR003439">
    <property type="entry name" value="ABC_transporter-like_ATP-bd"/>
</dbReference>
<dbReference type="InterPro" id="IPR027417">
    <property type="entry name" value="P-loop_NTPase"/>
</dbReference>
<sequence length="270" mass="29324">MMTHSISLRNVTFSHMQTATIFNNLNISFTPGTCAIVGQNGAGKTTLLKLLRGLLTPQAGCVCLNGQDIAGVSVADCAGDIGFVFQNPDDQIFESTVLHEVMFGLLQTGKSEKDARAAAQESLELVGLLNKSQVNPYDLSPSERKMVAIASIVAMDTQVVLLDEPTMAQDAASKERLEAIIDHLVSQQKIVIAVLHDMDFVARAFDRVIVLVHGSVAFDGAARELFLHNDLLKQAKLDKPDVVKLGEAMGFDAPTRSVDEFVRAYRHSTR</sequence>
<keyword evidence="2" id="KW-0813">Transport</keyword>
<dbReference type="InterPro" id="IPR003593">
    <property type="entry name" value="AAA+_ATPase"/>
</dbReference>
<dbReference type="InterPro" id="IPR015856">
    <property type="entry name" value="ABC_transpr_CbiO/EcfA_su"/>
</dbReference>
<proteinExistence type="inferred from homology"/>
<protein>
    <submittedName>
        <fullName evidence="6">ABC transporter, ATP-binding protein</fullName>
    </submittedName>
</protein>
<comment type="similarity">
    <text evidence="1">Belongs to the ABC transporter superfamily.</text>
</comment>
<evidence type="ECO:0000259" key="5">
    <source>
        <dbReference type="PROSITE" id="PS50893"/>
    </source>
</evidence>
<evidence type="ECO:0000256" key="2">
    <source>
        <dbReference type="ARBA" id="ARBA00022448"/>
    </source>
</evidence>
<evidence type="ECO:0000313" key="6">
    <source>
        <dbReference type="EMBL" id="EFL43658.1"/>
    </source>
</evidence>
<keyword evidence="3" id="KW-0547">Nucleotide-binding</keyword>
<evidence type="ECO:0000256" key="3">
    <source>
        <dbReference type="ARBA" id="ARBA00022741"/>
    </source>
</evidence>
<dbReference type="Pfam" id="PF00005">
    <property type="entry name" value="ABC_tran"/>
    <property type="match status" value="1"/>
</dbReference>
<name>A0ABP2J2V8_9ACTN</name>
<keyword evidence="7" id="KW-1185">Reference proteome</keyword>
<dbReference type="SMART" id="SM00382">
    <property type="entry name" value="AAA"/>
    <property type="match status" value="1"/>
</dbReference>
<evidence type="ECO:0000256" key="1">
    <source>
        <dbReference type="ARBA" id="ARBA00005417"/>
    </source>
</evidence>
<keyword evidence="4 6" id="KW-0067">ATP-binding</keyword>
<feature type="domain" description="ABC transporter" evidence="5">
    <location>
        <begin position="6"/>
        <end position="238"/>
    </location>
</feature>
<dbReference type="EMBL" id="AEDQ01000032">
    <property type="protein sequence ID" value="EFL43658.1"/>
    <property type="molecule type" value="Genomic_DNA"/>
</dbReference>
<dbReference type="SUPFAM" id="SSF52540">
    <property type="entry name" value="P-loop containing nucleoside triphosphate hydrolases"/>
    <property type="match status" value="1"/>
</dbReference>
<dbReference type="PANTHER" id="PTHR43553">
    <property type="entry name" value="HEAVY METAL TRANSPORTER"/>
    <property type="match status" value="1"/>
</dbReference>
<evidence type="ECO:0000256" key="4">
    <source>
        <dbReference type="ARBA" id="ARBA00022840"/>
    </source>
</evidence>
<gene>
    <name evidence="6" type="ORF">HMPREF9248_1259</name>
</gene>
<accession>A0ABP2J2V8</accession>
<comment type="caution">
    <text evidence="6">The sequence shown here is derived from an EMBL/GenBank/DDBJ whole genome shotgun (WGS) entry which is preliminary data.</text>
</comment>
<organism evidence="6 7">
    <name type="scientific">Fannyhessea vaginae PB189-T1-4</name>
    <dbReference type="NCBI Taxonomy" id="866774"/>
    <lineage>
        <taxon>Bacteria</taxon>
        <taxon>Bacillati</taxon>
        <taxon>Actinomycetota</taxon>
        <taxon>Coriobacteriia</taxon>
        <taxon>Coriobacteriales</taxon>
        <taxon>Atopobiaceae</taxon>
        <taxon>Fannyhessea</taxon>
    </lineage>
</organism>
<dbReference type="RefSeq" id="WP_006304666.1">
    <property type="nucleotide sequence ID" value="NZ_AEDQ01000032.1"/>
</dbReference>
<dbReference type="Gene3D" id="3.40.50.300">
    <property type="entry name" value="P-loop containing nucleotide triphosphate hydrolases"/>
    <property type="match status" value="1"/>
</dbReference>